<gene>
    <name evidence="1" type="ORF">BN1211_2100</name>
</gene>
<organism evidence="1 2">
    <name type="scientific">Cyberlindnera jadinii (strain ATCC 18201 / CBS 1600 / BCRC 20928 / JCM 3617 / NBRC 0987 / NRRL Y-1542)</name>
    <name type="common">Torula yeast</name>
    <name type="synonym">Candida utilis</name>
    <dbReference type="NCBI Taxonomy" id="983966"/>
    <lineage>
        <taxon>Eukaryota</taxon>
        <taxon>Fungi</taxon>
        <taxon>Dikarya</taxon>
        <taxon>Ascomycota</taxon>
        <taxon>Saccharomycotina</taxon>
        <taxon>Saccharomycetes</taxon>
        <taxon>Phaffomycetales</taxon>
        <taxon>Phaffomycetaceae</taxon>
        <taxon>Cyberlindnera</taxon>
    </lineage>
</organism>
<protein>
    <submittedName>
        <fullName evidence="1">Uncharacterized protein</fullName>
    </submittedName>
</protein>
<dbReference type="Proteomes" id="UP000038830">
    <property type="component" value="Unassembled WGS sequence"/>
</dbReference>
<dbReference type="EMBL" id="CDQK01000002">
    <property type="protein sequence ID" value="CEP21885.1"/>
    <property type="molecule type" value="Genomic_DNA"/>
</dbReference>
<accession>A0A0H5C1W7</accession>
<dbReference type="InterPro" id="IPR031342">
    <property type="entry name" value="Mug163-like"/>
</dbReference>
<name>A0A0H5C1W7_CYBJN</name>
<sequence length="238" mass="26336">MITRGLVRASSTLRFAPSLACRENHRPPPVRKVNLGSMVEFIRDYVPVALTQLPDHDRLSDDITLRVAPTVHPNVPMIKGHMSYVTSLKATQLIFTTFLLHPQTQLHITDLEVDEEGKTHIYGLIPGSTKIIVKWTTCPGGCHHIKGATPATEAHQPVQAKSDGDARRFDIGGVLGTLFGGSKPLSSGETSKEIRVIFGIFVFELNHNCDKILVHNLENLDMLDKEDYNQLGNWAPST</sequence>
<evidence type="ECO:0000313" key="1">
    <source>
        <dbReference type="EMBL" id="CEP21885.1"/>
    </source>
</evidence>
<dbReference type="AlphaFoldDB" id="A0A0H5C1W7"/>
<reference evidence="2" key="1">
    <citation type="journal article" date="2015" name="J. Biotechnol.">
        <title>The structure of the Cyberlindnera jadinii genome and its relation to Candida utilis analyzed by the occurrence of single nucleotide polymorphisms.</title>
        <authorList>
            <person name="Rupp O."/>
            <person name="Brinkrolf K."/>
            <person name="Buerth C."/>
            <person name="Kunigo M."/>
            <person name="Schneider J."/>
            <person name="Jaenicke S."/>
            <person name="Goesmann A."/>
            <person name="Puehler A."/>
            <person name="Jaeger K.-E."/>
            <person name="Ernst J.F."/>
        </authorList>
    </citation>
    <scope>NUCLEOTIDE SEQUENCE [LARGE SCALE GENOMIC DNA]</scope>
    <source>
        <strain evidence="2">ATCC 18201 / CBS 1600 / BCRC 20928 / JCM 3617 / NBRC 0987 / NRRL Y-1542</strain>
    </source>
</reference>
<proteinExistence type="predicted"/>
<dbReference type="Pfam" id="PF17119">
    <property type="entry name" value="MMU163"/>
    <property type="match status" value="1"/>
</dbReference>
<evidence type="ECO:0000313" key="2">
    <source>
        <dbReference type="Proteomes" id="UP000038830"/>
    </source>
</evidence>